<dbReference type="KEGG" id="amin:AUMI_114720"/>
<protein>
    <submittedName>
        <fullName evidence="1">Phosphoglycerate mutase</fullName>
    </submittedName>
</protein>
<dbReference type="CDD" id="cd07067">
    <property type="entry name" value="HP_PGM_like"/>
    <property type="match status" value="1"/>
</dbReference>
<dbReference type="InterPro" id="IPR050275">
    <property type="entry name" value="PGM_Phosphatase"/>
</dbReference>
<dbReference type="GO" id="GO:0005737">
    <property type="term" value="C:cytoplasm"/>
    <property type="evidence" value="ECO:0007669"/>
    <property type="project" value="TreeGrafter"/>
</dbReference>
<dbReference type="PANTHER" id="PTHR48100:SF51">
    <property type="entry name" value="PHOSPHOGLYCERATE MUTASE"/>
    <property type="match status" value="1"/>
</dbReference>
<dbReference type="Gene3D" id="3.40.50.1240">
    <property type="entry name" value="Phosphoglycerate mutase-like"/>
    <property type="match status" value="1"/>
</dbReference>
<accession>A0A173LYT4</accession>
<dbReference type="RefSeq" id="WP_096383101.1">
    <property type="nucleotide sequence ID" value="NZ_AP017457.1"/>
</dbReference>
<dbReference type="EMBL" id="AP017457">
    <property type="protein sequence ID" value="BAV00015.1"/>
    <property type="molecule type" value="Genomic_DNA"/>
</dbReference>
<name>A0A173LYT4_9MICO</name>
<dbReference type="OrthoDB" id="3215466at2"/>
<proteinExistence type="predicted"/>
<organism evidence="1 2">
    <name type="scientific">Aurantimicrobium minutum</name>
    <dbReference type="NCBI Taxonomy" id="708131"/>
    <lineage>
        <taxon>Bacteria</taxon>
        <taxon>Bacillati</taxon>
        <taxon>Actinomycetota</taxon>
        <taxon>Actinomycetes</taxon>
        <taxon>Micrococcales</taxon>
        <taxon>Microbacteriaceae</taxon>
        <taxon>Aurantimicrobium</taxon>
    </lineage>
</organism>
<sequence length="219" mass="24039">MVATQLHLVRHGEVYNPNRVLYGRLPEYGLSDAGHQMAALAAADLASRGRTFSQLIASPLQRTQESAAPVSKALNLPVKLDERVIEPTNAFEGKRMRGPESALKDPGNWKYLINPFKPSWGEPYQSVASRMREAMTDAAVSVPDGDVVIVSHQLPIWMVHRDVSGKKLFHDPRSRRCTLSSITTLELIDPLKPELGFVEVGYVEPASELTATALDVGAV</sequence>
<dbReference type="SMART" id="SM00855">
    <property type="entry name" value="PGAM"/>
    <property type="match status" value="1"/>
</dbReference>
<dbReference type="GeneID" id="80452666"/>
<dbReference type="Proteomes" id="UP000243847">
    <property type="component" value="Chromosome sequence1"/>
</dbReference>
<dbReference type="GO" id="GO:0016791">
    <property type="term" value="F:phosphatase activity"/>
    <property type="evidence" value="ECO:0007669"/>
    <property type="project" value="TreeGrafter"/>
</dbReference>
<dbReference type="InterPro" id="IPR029033">
    <property type="entry name" value="His_PPase_superfam"/>
</dbReference>
<gene>
    <name evidence="1" type="ORF">AUMI_114720</name>
</gene>
<dbReference type="SUPFAM" id="SSF53254">
    <property type="entry name" value="Phosphoglycerate mutase-like"/>
    <property type="match status" value="1"/>
</dbReference>
<dbReference type="InterPro" id="IPR013078">
    <property type="entry name" value="His_Pase_superF_clade-1"/>
</dbReference>
<dbReference type="AlphaFoldDB" id="A0A173LYT4"/>
<evidence type="ECO:0000313" key="2">
    <source>
        <dbReference type="Proteomes" id="UP000243847"/>
    </source>
</evidence>
<reference evidence="1 2" key="1">
    <citation type="journal article" date="2016" name="Genome Announc.">
        <title>Complete Genome Sequence of Aurantimicrobium minutum Type Strain KNCT, a Planktonic Ultramicrobacterium Isolated from River Water.</title>
        <authorList>
            <person name="Nakai R."/>
            <person name="Fujisawa T."/>
            <person name="Nakamura Y."/>
            <person name="Nishide H."/>
            <person name="Uchiyama I."/>
            <person name="Baba T."/>
            <person name="Toyoda A."/>
            <person name="Fujiyama A."/>
            <person name="Naganuma T."/>
            <person name="Niki H."/>
        </authorList>
    </citation>
    <scope>NUCLEOTIDE SEQUENCE [LARGE SCALE GENOMIC DNA]</scope>
    <source>
        <strain evidence="1 2">KNC</strain>
    </source>
</reference>
<dbReference type="Pfam" id="PF00300">
    <property type="entry name" value="His_Phos_1"/>
    <property type="match status" value="1"/>
</dbReference>
<evidence type="ECO:0000313" key="1">
    <source>
        <dbReference type="EMBL" id="BAV00015.1"/>
    </source>
</evidence>
<dbReference type="PANTHER" id="PTHR48100">
    <property type="entry name" value="BROAD-SPECIFICITY PHOSPHATASE YOR283W-RELATED"/>
    <property type="match status" value="1"/>
</dbReference>